<accession>A0ABD5ULT4</accession>
<dbReference type="GO" id="GO:0003677">
    <property type="term" value="F:DNA binding"/>
    <property type="evidence" value="ECO:0007669"/>
    <property type="project" value="UniProtKB-KW"/>
</dbReference>
<sequence>MSNLDDGTIVTVTSKGKTTILQEFRDKLNIDTPGRVQFIETEEGEVVIQSVKRPSEVRGVLASEGEKEERSATMDLRDERDRDKQKTDEKNGLSEQDG</sequence>
<dbReference type="EMBL" id="JBHSXI010000001">
    <property type="protein sequence ID" value="MFC6888207.1"/>
    <property type="molecule type" value="Genomic_DNA"/>
</dbReference>
<protein>
    <submittedName>
        <fullName evidence="3">AbrB/MazE/SpoVT family DNA-binding domain-containing protein</fullName>
    </submittedName>
</protein>
<proteinExistence type="predicted"/>
<dbReference type="RefSeq" id="WP_379764983.1">
    <property type="nucleotide sequence ID" value="NZ_JBHSXI010000001.1"/>
</dbReference>
<gene>
    <name evidence="3" type="ORF">ACFQEY_03950</name>
</gene>
<reference evidence="3 4" key="1">
    <citation type="journal article" date="2019" name="Int. J. Syst. Evol. Microbiol.">
        <title>The Global Catalogue of Microorganisms (GCM) 10K type strain sequencing project: providing services to taxonomists for standard genome sequencing and annotation.</title>
        <authorList>
            <consortium name="The Broad Institute Genomics Platform"/>
            <consortium name="The Broad Institute Genome Sequencing Center for Infectious Disease"/>
            <person name="Wu L."/>
            <person name="Ma J."/>
        </authorList>
    </citation>
    <scope>NUCLEOTIDE SEQUENCE [LARGE SCALE GENOMIC DNA]</scope>
    <source>
        <strain evidence="3 4">Y73</strain>
    </source>
</reference>
<evidence type="ECO:0000259" key="2">
    <source>
        <dbReference type="PROSITE" id="PS51740"/>
    </source>
</evidence>
<keyword evidence="3" id="KW-0238">DNA-binding</keyword>
<organism evidence="3 4">
    <name type="scientific">Halorubrum trueperi</name>
    <dbReference type="NCBI Taxonomy" id="2004704"/>
    <lineage>
        <taxon>Archaea</taxon>
        <taxon>Methanobacteriati</taxon>
        <taxon>Methanobacteriota</taxon>
        <taxon>Stenosarchaea group</taxon>
        <taxon>Halobacteria</taxon>
        <taxon>Halobacteriales</taxon>
        <taxon>Haloferacaceae</taxon>
        <taxon>Halorubrum</taxon>
    </lineage>
</organism>
<feature type="region of interest" description="Disordered" evidence="1">
    <location>
        <begin position="54"/>
        <end position="98"/>
    </location>
</feature>
<dbReference type="InterPro" id="IPR007159">
    <property type="entry name" value="SpoVT-AbrB_dom"/>
</dbReference>
<dbReference type="InterPro" id="IPR037914">
    <property type="entry name" value="SpoVT-AbrB_sf"/>
</dbReference>
<dbReference type="SUPFAM" id="SSF89447">
    <property type="entry name" value="AbrB/MazE/MraZ-like"/>
    <property type="match status" value="1"/>
</dbReference>
<name>A0ABD5ULT4_9EURY</name>
<dbReference type="PROSITE" id="PS51740">
    <property type="entry name" value="SPOVT_ABRB"/>
    <property type="match status" value="1"/>
</dbReference>
<keyword evidence="4" id="KW-1185">Reference proteome</keyword>
<evidence type="ECO:0000313" key="4">
    <source>
        <dbReference type="Proteomes" id="UP001596333"/>
    </source>
</evidence>
<dbReference type="Gene3D" id="2.10.260.10">
    <property type="match status" value="1"/>
</dbReference>
<feature type="domain" description="SpoVT-AbrB" evidence="2">
    <location>
        <begin position="7"/>
        <end position="53"/>
    </location>
</feature>
<dbReference type="Proteomes" id="UP001596333">
    <property type="component" value="Unassembled WGS sequence"/>
</dbReference>
<evidence type="ECO:0000256" key="1">
    <source>
        <dbReference type="SAM" id="MobiDB-lite"/>
    </source>
</evidence>
<evidence type="ECO:0000313" key="3">
    <source>
        <dbReference type="EMBL" id="MFC6888207.1"/>
    </source>
</evidence>
<dbReference type="AlphaFoldDB" id="A0ABD5ULT4"/>
<comment type="caution">
    <text evidence="3">The sequence shown here is derived from an EMBL/GenBank/DDBJ whole genome shotgun (WGS) entry which is preliminary data.</text>
</comment>
<feature type="compositionally biased region" description="Basic and acidic residues" evidence="1">
    <location>
        <begin position="64"/>
        <end position="92"/>
    </location>
</feature>